<dbReference type="AlphaFoldDB" id="A0A976FPD6"/>
<proteinExistence type="predicted"/>
<accession>A0A976FPD6</accession>
<evidence type="ECO:0000313" key="1">
    <source>
        <dbReference type="EMBL" id="TDH70670.1"/>
    </source>
</evidence>
<name>A0A976FPD6_BRELC</name>
<reference evidence="1 2" key="1">
    <citation type="journal article" date="2021" name="Genome Biol.">
        <title>AFLAP: assembly-free linkage analysis pipeline using k-mers from genome sequencing data.</title>
        <authorList>
            <person name="Fletcher K."/>
            <person name="Zhang L."/>
            <person name="Gil J."/>
            <person name="Han R."/>
            <person name="Cavanaugh K."/>
            <person name="Michelmore R."/>
        </authorList>
    </citation>
    <scope>NUCLEOTIDE SEQUENCE [LARGE SCALE GENOMIC DNA]</scope>
    <source>
        <strain evidence="1 2">SF5</strain>
    </source>
</reference>
<organism evidence="1 2">
    <name type="scientific">Bremia lactucae</name>
    <name type="common">Lettuce downy mildew</name>
    <dbReference type="NCBI Taxonomy" id="4779"/>
    <lineage>
        <taxon>Eukaryota</taxon>
        <taxon>Sar</taxon>
        <taxon>Stramenopiles</taxon>
        <taxon>Oomycota</taxon>
        <taxon>Peronosporomycetes</taxon>
        <taxon>Peronosporales</taxon>
        <taxon>Peronosporaceae</taxon>
        <taxon>Bremia</taxon>
    </lineage>
</organism>
<evidence type="ECO:0000313" key="2">
    <source>
        <dbReference type="Proteomes" id="UP000294530"/>
    </source>
</evidence>
<dbReference type="Proteomes" id="UP000294530">
    <property type="component" value="Unassembled WGS sequence"/>
</dbReference>
<dbReference type="RefSeq" id="XP_067820169.1">
    <property type="nucleotide sequence ID" value="XM_067961011.1"/>
</dbReference>
<dbReference type="EMBL" id="SHOA02000001">
    <property type="protein sequence ID" value="TDH70670.1"/>
    <property type="molecule type" value="Genomic_DNA"/>
</dbReference>
<protein>
    <submittedName>
        <fullName evidence="1">Uncharacterized protein</fullName>
    </submittedName>
</protein>
<sequence>MMRVMWRQSLDPRHSNNGRTQLLTEAYFSARIVLTAQVLQALVYLCMHQEEIDQNINGINDNETLEEMHDFNHVQSLDDASM</sequence>
<keyword evidence="2" id="KW-1185">Reference proteome</keyword>
<dbReference type="GeneID" id="94346682"/>
<gene>
    <name evidence="1" type="ORF">CCR75_002914</name>
</gene>
<comment type="caution">
    <text evidence="1">The sequence shown here is derived from an EMBL/GenBank/DDBJ whole genome shotgun (WGS) entry which is preliminary data.</text>
</comment>
<dbReference type="KEGG" id="blac:94346682"/>